<evidence type="ECO:0000313" key="1">
    <source>
        <dbReference type="EMBL" id="CAH1784980.1"/>
    </source>
</evidence>
<dbReference type="Proteomes" id="UP000749559">
    <property type="component" value="Unassembled WGS sequence"/>
</dbReference>
<dbReference type="Pfam" id="PF11899">
    <property type="entry name" value="DUF3419"/>
    <property type="match status" value="1"/>
</dbReference>
<comment type="caution">
    <text evidence="1">The sequence shown here is derived from an EMBL/GenBank/DDBJ whole genome shotgun (WGS) entry which is preliminary data.</text>
</comment>
<accession>A0A8J1T4J1</accession>
<name>A0A8J1T4J1_OWEFU</name>
<dbReference type="EMBL" id="CAIIXF020000005">
    <property type="protein sequence ID" value="CAH1784980.1"/>
    <property type="molecule type" value="Genomic_DNA"/>
</dbReference>
<reference evidence="1" key="1">
    <citation type="submission" date="2022-03" db="EMBL/GenBank/DDBJ databases">
        <authorList>
            <person name="Martin C."/>
        </authorList>
    </citation>
    <scope>NUCLEOTIDE SEQUENCE</scope>
</reference>
<proteinExistence type="predicted"/>
<evidence type="ECO:0000313" key="2">
    <source>
        <dbReference type="Proteomes" id="UP000749559"/>
    </source>
</evidence>
<sequence length="240" mass="27637">MCKINRAMGITSGNRILTVAASGTHAISKLIADPEQVVALDISTPQLHMSKLQATGIKLLSRMEFCRLLGINRKSISSTERIKIYQHIRSSLEYDTMTFWDRSMMDIADGVLYCGELVKAWYDPICALIPTIHDEATVQYFLKLGDNMEEQRRFYDQIWNTAKWRQCYESMMKKGEFYSRVSESFEDVGVKHETMFPNLFDRVVRHIPNNANEFLKPLLTGDMTEVVHCQLILERGILNS</sequence>
<gene>
    <name evidence="1" type="ORF">OFUS_LOCUS11096</name>
</gene>
<dbReference type="OrthoDB" id="10016743at2759"/>
<protein>
    <submittedName>
        <fullName evidence="1">Uncharacterized protein</fullName>
    </submittedName>
</protein>
<dbReference type="InterPro" id="IPR021829">
    <property type="entry name" value="DUF3419"/>
</dbReference>
<organism evidence="1 2">
    <name type="scientific">Owenia fusiformis</name>
    <name type="common">Polychaete worm</name>
    <dbReference type="NCBI Taxonomy" id="6347"/>
    <lineage>
        <taxon>Eukaryota</taxon>
        <taxon>Metazoa</taxon>
        <taxon>Spiralia</taxon>
        <taxon>Lophotrochozoa</taxon>
        <taxon>Annelida</taxon>
        <taxon>Polychaeta</taxon>
        <taxon>Sedentaria</taxon>
        <taxon>Canalipalpata</taxon>
        <taxon>Sabellida</taxon>
        <taxon>Oweniida</taxon>
        <taxon>Oweniidae</taxon>
        <taxon>Owenia</taxon>
    </lineage>
</organism>
<dbReference type="AlphaFoldDB" id="A0A8J1T4J1"/>
<keyword evidence="2" id="KW-1185">Reference proteome</keyword>